<evidence type="ECO:0000313" key="2">
    <source>
        <dbReference type="Proteomes" id="UP001108025"/>
    </source>
</evidence>
<evidence type="ECO:0000313" key="1">
    <source>
        <dbReference type="EMBL" id="MCD1116433.1"/>
    </source>
</evidence>
<dbReference type="Proteomes" id="UP001108025">
    <property type="component" value="Unassembled WGS sequence"/>
</dbReference>
<keyword evidence="2" id="KW-1185">Reference proteome</keyword>
<accession>A0A9Q3UYU2</accession>
<gene>
    <name evidence="1" type="ORF">LO744_06135</name>
</gene>
<proteinExistence type="predicted"/>
<sequence>MRTFIIVMFLCLNLSAQNLETVKSERTLIEAGSFLNYSKFKTKQKAGFFVGYWYRFPIDETKTRLELGTNLGYSNSFYEFNYKKEGMLYPIRSEEFVWNLGARMVKEYRIKNNKIEWVSEFGLHTLIFNDGDVPKDEPDKTDSQSNYLTNIDTNTATFSSLKIGQGIRFWKNNVGIGVQASYLPYRLWNKEITPEGFNSFSIETSLLFKF</sequence>
<dbReference type="RefSeq" id="WP_230667894.1">
    <property type="nucleotide sequence ID" value="NZ_JAJNAY010000001.1"/>
</dbReference>
<name>A0A9Q3UYU2_9FLAO</name>
<reference evidence="1" key="1">
    <citation type="submission" date="2021-11" db="EMBL/GenBank/DDBJ databases">
        <title>Description of novel Chryseobacterium species.</title>
        <authorList>
            <person name="Saticioglu I.B."/>
            <person name="Ay H."/>
            <person name="Altun S."/>
            <person name="Duman M."/>
        </authorList>
    </citation>
    <scope>NUCLEOTIDE SEQUENCE</scope>
    <source>
        <strain evidence="1">C-17</strain>
    </source>
</reference>
<organism evidence="1 2">
    <name type="scientific">Chryseobacterium turcicum</name>
    <dbReference type="NCBI Taxonomy" id="2898076"/>
    <lineage>
        <taxon>Bacteria</taxon>
        <taxon>Pseudomonadati</taxon>
        <taxon>Bacteroidota</taxon>
        <taxon>Flavobacteriia</taxon>
        <taxon>Flavobacteriales</taxon>
        <taxon>Weeksellaceae</taxon>
        <taxon>Chryseobacterium group</taxon>
        <taxon>Chryseobacterium</taxon>
    </lineage>
</organism>
<evidence type="ECO:0008006" key="3">
    <source>
        <dbReference type="Google" id="ProtNLM"/>
    </source>
</evidence>
<protein>
    <recommendedName>
        <fullName evidence="3">Outer membrane protein beta-barrel domain-containing protein</fullName>
    </recommendedName>
</protein>
<dbReference type="AlphaFoldDB" id="A0A9Q3UYU2"/>
<comment type="caution">
    <text evidence="1">The sequence shown here is derived from an EMBL/GenBank/DDBJ whole genome shotgun (WGS) entry which is preliminary data.</text>
</comment>
<dbReference type="EMBL" id="JAJNAY010000001">
    <property type="protein sequence ID" value="MCD1116433.1"/>
    <property type="molecule type" value="Genomic_DNA"/>
</dbReference>